<evidence type="ECO:0000256" key="1">
    <source>
        <dbReference type="SAM" id="MobiDB-lite"/>
    </source>
</evidence>
<dbReference type="Proteomes" id="UP000005143">
    <property type="component" value="Unassembled WGS sequence"/>
</dbReference>
<evidence type="ECO:0000313" key="3">
    <source>
        <dbReference type="Proteomes" id="UP000005143"/>
    </source>
</evidence>
<dbReference type="PANTHER" id="PTHR23416:SF78">
    <property type="entry name" value="LIPOPOLYSACCHARIDE BIOSYNTHESIS O-ACETYL TRANSFERASE WBBJ-RELATED"/>
    <property type="match status" value="1"/>
</dbReference>
<dbReference type="Pfam" id="PF14602">
    <property type="entry name" value="Hexapep_2"/>
    <property type="match status" value="1"/>
</dbReference>
<feature type="compositionally biased region" description="Basic residues" evidence="1">
    <location>
        <begin position="1"/>
        <end position="12"/>
    </location>
</feature>
<keyword evidence="3" id="KW-1185">Reference proteome</keyword>
<accession>H0EB71</accession>
<comment type="caution">
    <text evidence="2">The sequence shown here is derived from an EMBL/GenBank/DDBJ whole genome shotgun (WGS) entry which is preliminary data.</text>
</comment>
<dbReference type="GO" id="GO:0016746">
    <property type="term" value="F:acyltransferase activity"/>
    <property type="evidence" value="ECO:0007669"/>
    <property type="project" value="UniProtKB-KW"/>
</dbReference>
<reference evidence="2 3" key="1">
    <citation type="journal article" date="2013" name="Biodegradation">
        <title>Quantitative proteomic analysis of ibuprofen-degrading Patulibacter sp. strain I11.</title>
        <authorList>
            <person name="Almeida B."/>
            <person name="Kjeldal H."/>
            <person name="Lolas I."/>
            <person name="Knudsen A.D."/>
            <person name="Carvalho G."/>
            <person name="Nielsen K.L."/>
            <person name="Barreto Crespo M.T."/>
            <person name="Stensballe A."/>
            <person name="Nielsen J.L."/>
        </authorList>
    </citation>
    <scope>NUCLEOTIDE SEQUENCE [LARGE SCALE GENOMIC DNA]</scope>
    <source>
        <strain evidence="2 3">I11</strain>
    </source>
</reference>
<gene>
    <name evidence="2" type="ORF">PAI11_41000</name>
</gene>
<dbReference type="PANTHER" id="PTHR23416">
    <property type="entry name" value="SIALIC ACID SYNTHASE-RELATED"/>
    <property type="match status" value="1"/>
</dbReference>
<dbReference type="Gene3D" id="2.160.10.10">
    <property type="entry name" value="Hexapeptide repeat proteins"/>
    <property type="match status" value="1"/>
</dbReference>
<dbReference type="AlphaFoldDB" id="H0EB71"/>
<feature type="region of interest" description="Disordered" evidence="1">
    <location>
        <begin position="1"/>
        <end position="68"/>
    </location>
</feature>
<dbReference type="SUPFAM" id="SSF51161">
    <property type="entry name" value="Trimeric LpxA-like enzymes"/>
    <property type="match status" value="1"/>
</dbReference>
<name>H0EB71_9ACTN</name>
<sequence>MAPRPRRARRSRPSAGSRPTGRARQPAERPTTLAAVALDPTPTPLDVPAPADELGAPPELRRPPEPPRGGPLAFLRFARRNGMLRVGYVRLGLRLLRLKLRYGRRLQLDGPAFVCRGVHFEIGPKATVRLGRWSWIGDGTKVRCHEGEVVIGAKSVLGQECTISCYERVEIGRECIIADRSMFIDFDHSVAWVETPIRAQGIYTRPVRVGHNVWIGYGGCVLRGVTVGDNAVLGTYGVATRDIPADAVAGGVPAKVIRMREAPRRMRWVD</sequence>
<keyword evidence="2" id="KW-0012">Acyltransferase</keyword>
<keyword evidence="2" id="KW-0808">Transferase</keyword>
<evidence type="ECO:0000313" key="2">
    <source>
        <dbReference type="EMBL" id="EHN09088.1"/>
    </source>
</evidence>
<protein>
    <submittedName>
        <fullName evidence="2">Putativetransferase</fullName>
        <ecNumber evidence="2">2.3.1.-</ecNumber>
    </submittedName>
</protein>
<proteinExistence type="predicted"/>
<dbReference type="CDD" id="cd04647">
    <property type="entry name" value="LbH_MAT_like"/>
    <property type="match status" value="1"/>
</dbReference>
<dbReference type="InterPro" id="IPR011004">
    <property type="entry name" value="Trimer_LpxA-like_sf"/>
</dbReference>
<feature type="compositionally biased region" description="Low complexity" evidence="1">
    <location>
        <begin position="13"/>
        <end position="22"/>
    </location>
</feature>
<dbReference type="InterPro" id="IPR051159">
    <property type="entry name" value="Hexapeptide_acetyltransf"/>
</dbReference>
<dbReference type="InterPro" id="IPR001451">
    <property type="entry name" value="Hexapep"/>
</dbReference>
<organism evidence="2 3">
    <name type="scientific">Patulibacter medicamentivorans</name>
    <dbReference type="NCBI Taxonomy" id="1097667"/>
    <lineage>
        <taxon>Bacteria</taxon>
        <taxon>Bacillati</taxon>
        <taxon>Actinomycetota</taxon>
        <taxon>Thermoleophilia</taxon>
        <taxon>Solirubrobacterales</taxon>
        <taxon>Patulibacteraceae</taxon>
        <taxon>Patulibacter</taxon>
    </lineage>
</organism>
<dbReference type="EC" id="2.3.1.-" evidence="2"/>
<dbReference type="EMBL" id="AGUD01000304">
    <property type="protein sequence ID" value="EHN09088.1"/>
    <property type="molecule type" value="Genomic_DNA"/>
</dbReference>